<name>E3MRN7_CAERE</name>
<dbReference type="AlphaFoldDB" id="E3MRN7"/>
<dbReference type="RefSeq" id="XP_003101139.1">
    <property type="nucleotide sequence ID" value="XM_003101091.1"/>
</dbReference>
<dbReference type="FunCoup" id="E3MRN7">
    <property type="interactions" value="1544"/>
</dbReference>
<dbReference type="Proteomes" id="UP000483820">
    <property type="component" value="Chromosome X"/>
</dbReference>
<accession>E3MRN7</accession>
<dbReference type="KEGG" id="crq:GCK72_024988"/>
<evidence type="ECO:0000313" key="3">
    <source>
        <dbReference type="EMBL" id="KAF1748521.1"/>
    </source>
</evidence>
<gene>
    <name evidence="2" type="ORF">CRE_14781</name>
    <name evidence="3" type="ORF">GCK72_024988</name>
</gene>
<evidence type="ECO:0000313" key="4">
    <source>
        <dbReference type="Proteomes" id="UP000008281"/>
    </source>
</evidence>
<dbReference type="CTD" id="9798886"/>
<organism evidence="4">
    <name type="scientific">Caenorhabditis remanei</name>
    <name type="common">Caenorhabditis vulgaris</name>
    <dbReference type="NCBI Taxonomy" id="31234"/>
    <lineage>
        <taxon>Eukaryota</taxon>
        <taxon>Metazoa</taxon>
        <taxon>Ecdysozoa</taxon>
        <taxon>Nematoda</taxon>
        <taxon>Chromadorea</taxon>
        <taxon>Rhabditida</taxon>
        <taxon>Rhabditina</taxon>
        <taxon>Rhabditomorpha</taxon>
        <taxon>Rhabditoidea</taxon>
        <taxon>Rhabditidae</taxon>
        <taxon>Peloderinae</taxon>
        <taxon>Caenorhabditis</taxon>
    </lineage>
</organism>
<keyword evidence="4" id="KW-1185">Reference proteome</keyword>
<sequence length="293" mass="33627">MEDPHHPARQNAQAAEGEAARHALRFERQAAIRAGRYLPPLPQFPQYLLEPPQNPNLMEVFDRAMEVHIHHRAQLLLARLRPVNFEPGNGIVVPEDNDYQPLSPQRSDDEAELDEQALERHQNLRRNFRRYMRPRGNAIPHEVFDRLMHEYQRLANQREHNNNGQFRDFNGILSPAPSPSPPLAVSPAPSEDDAPMEQGRDADVDIEMLNVQLMEMQPNQPRQRKRQNSVDAVPIKKKRVTFKDNSSDEDVNYYNDDTEDCTGTSEVNRKPFDDDDEGFFGGPSAQQNNIPCA</sequence>
<dbReference type="Proteomes" id="UP000008281">
    <property type="component" value="Unassembled WGS sequence"/>
</dbReference>
<dbReference type="HOGENOM" id="CLU_953877_0_0_1"/>
<feature type="region of interest" description="Disordered" evidence="1">
    <location>
        <begin position="216"/>
        <end position="293"/>
    </location>
</feature>
<dbReference type="STRING" id="31234.E3MRN7"/>
<reference evidence="2" key="1">
    <citation type="submission" date="2007-07" db="EMBL/GenBank/DDBJ databases">
        <title>PCAP assembly of the Caenorhabditis remanei genome.</title>
        <authorList>
            <consortium name="The Caenorhabditis remanei Sequencing Consortium"/>
            <person name="Wilson R.K."/>
        </authorList>
    </citation>
    <scope>NUCLEOTIDE SEQUENCE [LARGE SCALE GENOMIC DNA]</scope>
    <source>
        <strain evidence="2">PB4641</strain>
    </source>
</reference>
<feature type="region of interest" description="Disordered" evidence="1">
    <location>
        <begin position="91"/>
        <end position="115"/>
    </location>
</feature>
<evidence type="ECO:0000256" key="1">
    <source>
        <dbReference type="SAM" id="MobiDB-lite"/>
    </source>
</evidence>
<dbReference type="OMA" id="EMLNVQF"/>
<protein>
    <submittedName>
        <fullName evidence="2">Uncharacterized protein</fullName>
    </submittedName>
</protein>
<evidence type="ECO:0000313" key="5">
    <source>
        <dbReference type="Proteomes" id="UP000483820"/>
    </source>
</evidence>
<evidence type="ECO:0000313" key="2">
    <source>
        <dbReference type="EMBL" id="EFP08020.1"/>
    </source>
</evidence>
<feature type="compositionally biased region" description="Polar residues" evidence="1">
    <location>
        <begin position="284"/>
        <end position="293"/>
    </location>
</feature>
<feature type="region of interest" description="Disordered" evidence="1">
    <location>
        <begin position="161"/>
        <end position="198"/>
    </location>
</feature>
<proteinExistence type="predicted"/>
<feature type="region of interest" description="Disordered" evidence="1">
    <location>
        <begin position="1"/>
        <end position="20"/>
    </location>
</feature>
<dbReference type="EMBL" id="DS268470">
    <property type="protein sequence ID" value="EFP08020.1"/>
    <property type="molecule type" value="Genomic_DNA"/>
</dbReference>
<reference evidence="3 5" key="2">
    <citation type="submission" date="2019-12" db="EMBL/GenBank/DDBJ databases">
        <title>Chromosome-level assembly of the Caenorhabditis remanei genome.</title>
        <authorList>
            <person name="Teterina A.A."/>
            <person name="Willis J.H."/>
            <person name="Phillips P.C."/>
        </authorList>
    </citation>
    <scope>NUCLEOTIDE SEQUENCE [LARGE SCALE GENOMIC DNA]</scope>
    <source>
        <strain evidence="3 5">PX506</strain>
        <tissue evidence="3">Whole organism</tissue>
    </source>
</reference>
<dbReference type="eggNOG" id="ENOG502TG3Q">
    <property type="taxonomic scope" value="Eukaryota"/>
</dbReference>
<dbReference type="GeneID" id="9798886"/>
<dbReference type="EMBL" id="WUAV01000006">
    <property type="protein sequence ID" value="KAF1748521.1"/>
    <property type="molecule type" value="Genomic_DNA"/>
</dbReference>
<dbReference type="OrthoDB" id="5860450at2759"/>
<feature type="compositionally biased region" description="Acidic residues" evidence="1">
    <location>
        <begin position="247"/>
        <end position="260"/>
    </location>
</feature>